<dbReference type="OrthoDB" id="8378722at2"/>
<dbReference type="AlphaFoldDB" id="A0A1X7A783"/>
<reference evidence="2 5" key="2">
    <citation type="submission" date="2018-03" db="EMBL/GenBank/DDBJ databases">
        <title>Genomic Encyclopedia of Archaeal and Bacterial Type Strains, Phase II (KMG-II): from individual species to whole genera.</title>
        <authorList>
            <person name="Goeker M."/>
        </authorList>
    </citation>
    <scope>NUCLEOTIDE SEQUENCE [LARGE SCALE GENOMIC DNA]</scope>
    <source>
        <strain evidence="2 5">DSM 29956</strain>
    </source>
</reference>
<protein>
    <submittedName>
        <fullName evidence="3">Uncharacterized protein</fullName>
    </submittedName>
</protein>
<dbReference type="RefSeq" id="WP_133056375.1">
    <property type="nucleotide sequence ID" value="NZ_FWFY01000019.1"/>
</dbReference>
<accession>A0A1X7A783</accession>
<organism evidence="3 4">
    <name type="scientific">Limimaricola soesokkakensis</name>
    <dbReference type="NCBI Taxonomy" id="1343159"/>
    <lineage>
        <taxon>Bacteria</taxon>
        <taxon>Pseudomonadati</taxon>
        <taxon>Pseudomonadota</taxon>
        <taxon>Alphaproteobacteria</taxon>
        <taxon>Rhodobacterales</taxon>
        <taxon>Paracoccaceae</taxon>
        <taxon>Limimaricola</taxon>
    </lineage>
</organism>
<proteinExistence type="predicted"/>
<dbReference type="EMBL" id="PYGB01000020">
    <property type="protein sequence ID" value="PSK80671.1"/>
    <property type="molecule type" value="Genomic_DNA"/>
</dbReference>
<reference evidence="3 4" key="1">
    <citation type="submission" date="2017-03" db="EMBL/GenBank/DDBJ databases">
        <authorList>
            <person name="Afonso C.L."/>
            <person name="Miller P.J."/>
            <person name="Scott M.A."/>
            <person name="Spackman E."/>
            <person name="Goraichik I."/>
            <person name="Dimitrov K.M."/>
            <person name="Suarez D.L."/>
            <person name="Swayne D.E."/>
        </authorList>
    </citation>
    <scope>NUCLEOTIDE SEQUENCE [LARGE SCALE GENOMIC DNA]</scope>
    <source>
        <strain evidence="3 4">CECT 8367</strain>
    </source>
</reference>
<evidence type="ECO:0000256" key="1">
    <source>
        <dbReference type="SAM" id="MobiDB-lite"/>
    </source>
</evidence>
<keyword evidence="5" id="KW-1185">Reference proteome</keyword>
<sequence length="214" mass="23623">MSFKRQLAKTEKQMNRAGPECSAPDSARTPHDDPGLRTDILSMAEISFAHPFVLPGFDGQLPPGRYEFEVEIDVWRAYAAPMCWKDYILLHLHNPAPEPGMPPTLDVRLTDLESALARDALRGSNAQSAFLDGMLADPLVRLLMEADRVSETELRHLFAGMPVKAETDPAMQYPSHPAEPRCPDGSSQTDGILAYRGDSTWPPTGVAWNRPALS</sequence>
<name>A0A1X7A783_9RHOB</name>
<dbReference type="Proteomes" id="UP000240624">
    <property type="component" value="Unassembled WGS sequence"/>
</dbReference>
<evidence type="ECO:0000313" key="2">
    <source>
        <dbReference type="EMBL" id="PSK80671.1"/>
    </source>
</evidence>
<dbReference type="Proteomes" id="UP000193495">
    <property type="component" value="Unassembled WGS sequence"/>
</dbReference>
<evidence type="ECO:0000313" key="4">
    <source>
        <dbReference type="Proteomes" id="UP000193495"/>
    </source>
</evidence>
<feature type="region of interest" description="Disordered" evidence="1">
    <location>
        <begin position="169"/>
        <end position="198"/>
    </location>
</feature>
<gene>
    <name evidence="2" type="ORF">CLV79_12013</name>
    <name evidence="3" type="ORF">LOS8367_03568</name>
</gene>
<feature type="region of interest" description="Disordered" evidence="1">
    <location>
        <begin position="1"/>
        <end position="35"/>
    </location>
</feature>
<evidence type="ECO:0000313" key="5">
    <source>
        <dbReference type="Proteomes" id="UP000240624"/>
    </source>
</evidence>
<evidence type="ECO:0000313" key="3">
    <source>
        <dbReference type="EMBL" id="SLN70716.1"/>
    </source>
</evidence>
<dbReference type="EMBL" id="FWFY01000019">
    <property type="protein sequence ID" value="SLN70716.1"/>
    <property type="molecule type" value="Genomic_DNA"/>
</dbReference>